<dbReference type="OrthoDB" id="1424919at2"/>
<reference evidence="2" key="1">
    <citation type="submission" date="2016-10" db="EMBL/GenBank/DDBJ databases">
        <authorList>
            <person name="Varghese N."/>
            <person name="Submissions S."/>
        </authorList>
    </citation>
    <scope>NUCLEOTIDE SEQUENCE [LARGE SCALE GENOMIC DNA]</scope>
    <source>
        <strain evidence="2">DSM 23842</strain>
    </source>
</reference>
<proteinExistence type="predicted"/>
<dbReference type="Proteomes" id="UP000198846">
    <property type="component" value="Unassembled WGS sequence"/>
</dbReference>
<accession>A0A1H4B4N1</accession>
<dbReference type="AlphaFoldDB" id="A0A1H4B4N1"/>
<evidence type="ECO:0000313" key="1">
    <source>
        <dbReference type="EMBL" id="SEA43026.1"/>
    </source>
</evidence>
<dbReference type="RefSeq" id="WP_092134885.1">
    <property type="nucleotide sequence ID" value="NZ_FNQK01000013.1"/>
</dbReference>
<organism evidence="1 2">
    <name type="scientific">Bizionia paragorgiae</name>
    <dbReference type="NCBI Taxonomy" id="283786"/>
    <lineage>
        <taxon>Bacteria</taxon>
        <taxon>Pseudomonadati</taxon>
        <taxon>Bacteroidota</taxon>
        <taxon>Flavobacteriia</taxon>
        <taxon>Flavobacteriales</taxon>
        <taxon>Flavobacteriaceae</taxon>
        <taxon>Bizionia</taxon>
    </lineage>
</organism>
<evidence type="ECO:0000313" key="2">
    <source>
        <dbReference type="Proteomes" id="UP000198846"/>
    </source>
</evidence>
<sequence>MPSDIFELLPNLVAFNYERHYEPLFINQNWVLINGISEKKATYVFKDDNILSIQDDDVVSETSWTISFHNIFSIETTDGLITVKAYFKDKDVLVLEHQDKEDYALFINEDKVEDGINSIDDVTRFLKAKYEKKVKEVIHKHEFYYIDNFKEFGPYTAKELVEKVKSNALSVYCFIRDINDHDYSKRLRIKDLLYS</sequence>
<protein>
    <submittedName>
        <fullName evidence="1">Uncharacterized protein</fullName>
    </submittedName>
</protein>
<dbReference type="STRING" id="283786.SAMN04487990_11334"/>
<dbReference type="EMBL" id="FNQK01000013">
    <property type="protein sequence ID" value="SEA43026.1"/>
    <property type="molecule type" value="Genomic_DNA"/>
</dbReference>
<name>A0A1H4B4N1_BIZPA</name>
<gene>
    <name evidence="1" type="ORF">SAMN04487990_11334</name>
</gene>
<keyword evidence="2" id="KW-1185">Reference proteome</keyword>